<feature type="region of interest" description="Disordered" evidence="1">
    <location>
        <begin position="1"/>
        <end position="49"/>
    </location>
</feature>
<evidence type="ECO:0000313" key="3">
    <source>
        <dbReference type="Proteomes" id="UP000807504"/>
    </source>
</evidence>
<accession>A0A8T0FG23</accession>
<dbReference type="AlphaFoldDB" id="A0A8T0FG23"/>
<dbReference type="Proteomes" id="UP000807504">
    <property type="component" value="Unassembled WGS sequence"/>
</dbReference>
<evidence type="ECO:0000256" key="1">
    <source>
        <dbReference type="SAM" id="MobiDB-lite"/>
    </source>
</evidence>
<evidence type="ECO:0000313" key="2">
    <source>
        <dbReference type="EMBL" id="KAF8789355.1"/>
    </source>
</evidence>
<protein>
    <submittedName>
        <fullName evidence="2">Uncharacterized protein</fullName>
    </submittedName>
</protein>
<reference evidence="2" key="2">
    <citation type="submission" date="2020-06" db="EMBL/GenBank/DDBJ databases">
        <authorList>
            <person name="Sheffer M."/>
        </authorList>
    </citation>
    <scope>NUCLEOTIDE SEQUENCE</scope>
</reference>
<organism evidence="2 3">
    <name type="scientific">Argiope bruennichi</name>
    <name type="common">Wasp spider</name>
    <name type="synonym">Aranea bruennichi</name>
    <dbReference type="NCBI Taxonomy" id="94029"/>
    <lineage>
        <taxon>Eukaryota</taxon>
        <taxon>Metazoa</taxon>
        <taxon>Ecdysozoa</taxon>
        <taxon>Arthropoda</taxon>
        <taxon>Chelicerata</taxon>
        <taxon>Arachnida</taxon>
        <taxon>Araneae</taxon>
        <taxon>Araneomorphae</taxon>
        <taxon>Entelegynae</taxon>
        <taxon>Araneoidea</taxon>
        <taxon>Araneidae</taxon>
        <taxon>Argiope</taxon>
    </lineage>
</organism>
<keyword evidence="3" id="KW-1185">Reference proteome</keyword>
<gene>
    <name evidence="2" type="ORF">HNY73_007296</name>
</gene>
<name>A0A8T0FG23_ARGBR</name>
<feature type="compositionally biased region" description="Polar residues" evidence="1">
    <location>
        <begin position="143"/>
        <end position="153"/>
    </location>
</feature>
<sequence>MLNLTQDNEAVFVSRTSSESPRKQLPFVDTLKEASEPPNAEIKTSSDSQESVKYCEKVGRLNHSVEGDSKVIATTDELVMELSLKEYEAKLKSKENIKDLMRENLVQIKSVSIIRQSGEIGVEINIDLFREHDTNLLKGVEQDSGSTRKTNSPGRAERKNNLSSSSASKPPGKPSTVCESSQTVDYSDPMVLEFFADELLYTLSFSKIYMNQIYNCFQKFKKDVNDFSNTVLDLIFIVEKLSLIKEKYFTEDFKKLRSNLINEAKKMQLKAESLMMDVDNDIAIWEKCIQQIEKLKQDCELLLSSKCESVLNLNELKRLESNKKEICAKADATVILKDGRREILLETSSDFECLIKNFVKFLIITEMLKPSLMVISEGMEEI</sequence>
<comment type="caution">
    <text evidence="2">The sequence shown here is derived from an EMBL/GenBank/DDBJ whole genome shotgun (WGS) entry which is preliminary data.</text>
</comment>
<reference evidence="2" key="1">
    <citation type="journal article" date="2020" name="bioRxiv">
        <title>Chromosome-level reference genome of the European wasp spider Argiope bruennichi: a resource for studies on range expansion and evolutionary adaptation.</title>
        <authorList>
            <person name="Sheffer M.M."/>
            <person name="Hoppe A."/>
            <person name="Krehenwinkel H."/>
            <person name="Uhl G."/>
            <person name="Kuss A.W."/>
            <person name="Jensen L."/>
            <person name="Jensen C."/>
            <person name="Gillespie R.G."/>
            <person name="Hoff K.J."/>
            <person name="Prost S."/>
        </authorList>
    </citation>
    <scope>NUCLEOTIDE SEQUENCE</scope>
</reference>
<dbReference type="EMBL" id="JABXBU010000012">
    <property type="protein sequence ID" value="KAF8789355.1"/>
    <property type="molecule type" value="Genomic_DNA"/>
</dbReference>
<proteinExistence type="predicted"/>
<feature type="region of interest" description="Disordered" evidence="1">
    <location>
        <begin position="139"/>
        <end position="181"/>
    </location>
</feature>
<feature type="compositionally biased region" description="Polar residues" evidence="1">
    <location>
        <begin position="1"/>
        <end position="19"/>
    </location>
</feature>